<evidence type="ECO:0000313" key="8">
    <source>
        <dbReference type="Proteomes" id="UP000177960"/>
    </source>
</evidence>
<comment type="function">
    <text evidence="5">Responsible for synthesis of pseudouridine from uracil-55 in the psi GC loop of transfer RNAs.</text>
</comment>
<comment type="caution">
    <text evidence="7">The sequence shown here is derived from an EMBL/GenBank/DDBJ whole genome shotgun (WGS) entry which is preliminary data.</text>
</comment>
<dbReference type="NCBIfam" id="TIGR00431">
    <property type="entry name" value="TruB"/>
    <property type="match status" value="1"/>
</dbReference>
<dbReference type="InterPro" id="IPR020103">
    <property type="entry name" value="PsdUridine_synth_cat_dom_sf"/>
</dbReference>
<dbReference type="PANTHER" id="PTHR13767:SF2">
    <property type="entry name" value="PSEUDOURIDYLATE SYNTHASE TRUB1"/>
    <property type="match status" value="1"/>
</dbReference>
<protein>
    <recommendedName>
        <fullName evidence="5">tRNA pseudouridine synthase B</fullName>
        <ecNumber evidence="5">5.4.99.25</ecNumber>
    </recommendedName>
    <alternativeName>
        <fullName evidence="5">tRNA pseudouridine(55) synthase</fullName>
        <shortName evidence="5">Psi55 synthase</shortName>
    </alternativeName>
    <alternativeName>
        <fullName evidence="5">tRNA pseudouridylate synthase</fullName>
    </alternativeName>
    <alternativeName>
        <fullName evidence="5">tRNA-uridine isomerase</fullName>
    </alternativeName>
</protein>
<dbReference type="EC" id="5.4.99.25" evidence="5"/>
<dbReference type="Pfam" id="PF01509">
    <property type="entry name" value="TruB_N"/>
    <property type="match status" value="1"/>
</dbReference>
<dbReference type="HAMAP" id="MF_01080">
    <property type="entry name" value="TruB_bact"/>
    <property type="match status" value="1"/>
</dbReference>
<dbReference type="EMBL" id="MHJG01000025">
    <property type="protein sequence ID" value="OGY63230.1"/>
    <property type="molecule type" value="Genomic_DNA"/>
</dbReference>
<keyword evidence="3 5" id="KW-0819">tRNA processing</keyword>
<organism evidence="7 8">
    <name type="scientific">Candidatus Harrisonbacteria bacterium RIFCSPHIGHO2_02_FULL_42_16</name>
    <dbReference type="NCBI Taxonomy" id="1798404"/>
    <lineage>
        <taxon>Bacteria</taxon>
        <taxon>Candidatus Harrisoniibacteriota</taxon>
    </lineage>
</organism>
<gene>
    <name evidence="5" type="primary">truB</name>
    <name evidence="7" type="ORF">A3B92_03990</name>
</gene>
<evidence type="ECO:0000256" key="3">
    <source>
        <dbReference type="ARBA" id="ARBA00022694"/>
    </source>
</evidence>
<dbReference type="SUPFAM" id="SSF55120">
    <property type="entry name" value="Pseudouridine synthase"/>
    <property type="match status" value="1"/>
</dbReference>
<accession>A0A1G1ZH06</accession>
<dbReference type="InterPro" id="IPR002501">
    <property type="entry name" value="PsdUridine_synth_N"/>
</dbReference>
<keyword evidence="4 5" id="KW-0413">Isomerase</keyword>
<dbReference type="Gene3D" id="3.30.2350.10">
    <property type="entry name" value="Pseudouridine synthase"/>
    <property type="match status" value="1"/>
</dbReference>
<evidence type="ECO:0000259" key="6">
    <source>
        <dbReference type="Pfam" id="PF01509"/>
    </source>
</evidence>
<dbReference type="Proteomes" id="UP000177960">
    <property type="component" value="Unassembled WGS sequence"/>
</dbReference>
<evidence type="ECO:0000256" key="2">
    <source>
        <dbReference type="ARBA" id="ARBA00005642"/>
    </source>
</evidence>
<comment type="similarity">
    <text evidence="2 5">Belongs to the pseudouridine synthase TruB family. Type 1 subfamily.</text>
</comment>
<dbReference type="AlphaFoldDB" id="A0A1G1ZH06"/>
<proteinExistence type="inferred from homology"/>
<evidence type="ECO:0000313" key="7">
    <source>
        <dbReference type="EMBL" id="OGY63230.1"/>
    </source>
</evidence>
<dbReference type="GO" id="GO:1990481">
    <property type="term" value="P:mRNA pseudouridine synthesis"/>
    <property type="evidence" value="ECO:0007669"/>
    <property type="project" value="TreeGrafter"/>
</dbReference>
<dbReference type="PANTHER" id="PTHR13767">
    <property type="entry name" value="TRNA-PSEUDOURIDINE SYNTHASE"/>
    <property type="match status" value="1"/>
</dbReference>
<feature type="active site" description="Nucleophile" evidence="5">
    <location>
        <position position="44"/>
    </location>
</feature>
<dbReference type="GO" id="GO:0160148">
    <property type="term" value="F:tRNA pseudouridine(55) synthase activity"/>
    <property type="evidence" value="ECO:0007669"/>
    <property type="project" value="UniProtKB-EC"/>
</dbReference>
<evidence type="ECO:0000256" key="1">
    <source>
        <dbReference type="ARBA" id="ARBA00000385"/>
    </source>
</evidence>
<dbReference type="CDD" id="cd02573">
    <property type="entry name" value="PseudoU_synth_EcTruB"/>
    <property type="match status" value="1"/>
</dbReference>
<feature type="domain" description="Pseudouridine synthase II N-terminal" evidence="6">
    <location>
        <begin position="29"/>
        <end position="183"/>
    </location>
</feature>
<sequence length="219" mass="24435">MNLKIPKSGIFAVYKPKGPTSHDMVEKIRKLTGEKRVGHAGTLDPLASGVLVIGVGREATKKLSEAVKKEKEYIAEIKLGVESATDDEEGEKYQIIINQFESADRIKKSDIEKAIQKFVGKIEQVPPVYSAVKIRGKEAYKRVRRGEKVALKSRAVEIKEIELLEYKWPNLKIRVVTGPGVYIRALARDIGKILEVGAYLSDLERTRVGEFTKSESAIV</sequence>
<reference evidence="7 8" key="1">
    <citation type="journal article" date="2016" name="Nat. Commun.">
        <title>Thousands of microbial genomes shed light on interconnected biogeochemical processes in an aquifer system.</title>
        <authorList>
            <person name="Anantharaman K."/>
            <person name="Brown C.T."/>
            <person name="Hug L.A."/>
            <person name="Sharon I."/>
            <person name="Castelle C.J."/>
            <person name="Probst A.J."/>
            <person name="Thomas B.C."/>
            <person name="Singh A."/>
            <person name="Wilkins M.J."/>
            <person name="Karaoz U."/>
            <person name="Brodie E.L."/>
            <person name="Williams K.H."/>
            <person name="Hubbard S.S."/>
            <person name="Banfield J.F."/>
        </authorList>
    </citation>
    <scope>NUCLEOTIDE SEQUENCE [LARGE SCALE GENOMIC DNA]</scope>
</reference>
<dbReference type="STRING" id="1798404.A3B92_03990"/>
<name>A0A1G1ZH06_9BACT</name>
<dbReference type="GO" id="GO:0031119">
    <property type="term" value="P:tRNA pseudouridine synthesis"/>
    <property type="evidence" value="ECO:0007669"/>
    <property type="project" value="UniProtKB-UniRule"/>
</dbReference>
<dbReference type="InterPro" id="IPR014780">
    <property type="entry name" value="tRNA_psdUridine_synth_TruB"/>
</dbReference>
<dbReference type="GO" id="GO:0003723">
    <property type="term" value="F:RNA binding"/>
    <property type="evidence" value="ECO:0007669"/>
    <property type="project" value="InterPro"/>
</dbReference>
<evidence type="ECO:0000256" key="5">
    <source>
        <dbReference type="HAMAP-Rule" id="MF_01080"/>
    </source>
</evidence>
<comment type="catalytic activity">
    <reaction evidence="1 5">
        <text>uridine(55) in tRNA = pseudouridine(55) in tRNA</text>
        <dbReference type="Rhea" id="RHEA:42532"/>
        <dbReference type="Rhea" id="RHEA-COMP:10101"/>
        <dbReference type="Rhea" id="RHEA-COMP:10102"/>
        <dbReference type="ChEBI" id="CHEBI:65314"/>
        <dbReference type="ChEBI" id="CHEBI:65315"/>
        <dbReference type="EC" id="5.4.99.25"/>
    </reaction>
</comment>
<evidence type="ECO:0000256" key="4">
    <source>
        <dbReference type="ARBA" id="ARBA00023235"/>
    </source>
</evidence>